<dbReference type="AlphaFoldDB" id="A0A165H4R7"/>
<dbReference type="PANTHER" id="PTHR33930">
    <property type="entry name" value="ALKYL HYDROPEROXIDE REDUCTASE AHPD"/>
    <property type="match status" value="1"/>
</dbReference>
<name>A0A165H4R7_9BACL</name>
<protein>
    <submittedName>
        <fullName evidence="2">Carboxymuconolactone decarboxylase</fullName>
    </submittedName>
</protein>
<dbReference type="OrthoDB" id="1683318at2"/>
<gene>
    <name evidence="2" type="ORF">AV656_07685</name>
</gene>
<organism evidence="2 3">
    <name type="scientific">Bhargavaea cecembensis</name>
    <dbReference type="NCBI Taxonomy" id="394098"/>
    <lineage>
        <taxon>Bacteria</taxon>
        <taxon>Bacillati</taxon>
        <taxon>Bacillota</taxon>
        <taxon>Bacilli</taxon>
        <taxon>Bacillales</taxon>
        <taxon>Caryophanaceae</taxon>
        <taxon>Bhargavaea</taxon>
    </lineage>
</organism>
<sequence>MSEALEYFRKVYDIVPGWVQKMHDYSPEVLDTYTGIRGEIMQDGALSRKEKDVLIAGMNAARLYARSMVYHTKGAVDFGSSVPEIVEYFLTAYLYKGVPALQTAVEAVRYALELNGNTVPEAKGKDAAEILREIIGWLDGEDTAYLEDVLSLVESGDQDAVERKVLDSGLVPERLKLLNMVGNHIVELDGKGAVPWMELARQAGASEAELADVGYICILTAGIPAWFELSDSLKAAAEMKSEG</sequence>
<dbReference type="InterPro" id="IPR029032">
    <property type="entry name" value="AhpD-like"/>
</dbReference>
<dbReference type="Proteomes" id="UP000076490">
    <property type="component" value="Unassembled WGS sequence"/>
</dbReference>
<evidence type="ECO:0000313" key="2">
    <source>
        <dbReference type="EMBL" id="KZE38775.1"/>
    </source>
</evidence>
<feature type="domain" description="Carboxymuconolactone decarboxylase-like" evidence="1">
    <location>
        <begin position="27"/>
        <end position="109"/>
    </location>
</feature>
<accession>A0A165H4R7</accession>
<dbReference type="GO" id="GO:0051920">
    <property type="term" value="F:peroxiredoxin activity"/>
    <property type="evidence" value="ECO:0007669"/>
    <property type="project" value="InterPro"/>
</dbReference>
<dbReference type="InterPro" id="IPR003779">
    <property type="entry name" value="CMD-like"/>
</dbReference>
<comment type="caution">
    <text evidence="2">The sequence shown here is derived from an EMBL/GenBank/DDBJ whole genome shotgun (WGS) entry which is preliminary data.</text>
</comment>
<dbReference type="RefSeq" id="WP_063180637.1">
    <property type="nucleotide sequence ID" value="NZ_LQNT01000009.1"/>
</dbReference>
<dbReference type="SUPFAM" id="SSF69118">
    <property type="entry name" value="AhpD-like"/>
    <property type="match status" value="1"/>
</dbReference>
<dbReference type="EMBL" id="LQNT01000009">
    <property type="protein sequence ID" value="KZE38775.1"/>
    <property type="molecule type" value="Genomic_DNA"/>
</dbReference>
<dbReference type="Gene3D" id="1.20.1290.10">
    <property type="entry name" value="AhpD-like"/>
    <property type="match status" value="2"/>
</dbReference>
<proteinExistence type="predicted"/>
<evidence type="ECO:0000313" key="3">
    <source>
        <dbReference type="Proteomes" id="UP000076490"/>
    </source>
</evidence>
<dbReference type="PANTHER" id="PTHR33930:SF2">
    <property type="entry name" value="BLR3452 PROTEIN"/>
    <property type="match status" value="1"/>
</dbReference>
<evidence type="ECO:0000259" key="1">
    <source>
        <dbReference type="Pfam" id="PF02627"/>
    </source>
</evidence>
<dbReference type="Pfam" id="PF02627">
    <property type="entry name" value="CMD"/>
    <property type="match status" value="1"/>
</dbReference>
<reference evidence="2 3" key="1">
    <citation type="submission" date="2016-01" db="EMBL/GenBank/DDBJ databases">
        <title>Whole genome sequencing of Bhargavaea cecembensis T14.</title>
        <authorList>
            <person name="Hong K.W."/>
        </authorList>
    </citation>
    <scope>NUCLEOTIDE SEQUENCE [LARGE SCALE GENOMIC DNA]</scope>
    <source>
        <strain evidence="2 3">T14</strain>
    </source>
</reference>